<dbReference type="RefSeq" id="XP_033686344.1">
    <property type="nucleotide sequence ID" value="XM_033832018.1"/>
</dbReference>
<dbReference type="GeneID" id="54585348"/>
<sequence length="276" mass="31943">MTYHTTYTSFGELLRGLDGYIDELAPYRVDGTQTIFPKLPLELREQIYGYILDPKPASIHPLPPYLGDNLMGDLRYEILHVNKATRIDAGLFYIRSKKFDIWITESRGLFTKFLERFPGEQGFWSVRHLVFHKFYWDIPEGRYNPNIELMLRCKGLRTVSLTFHRSWFLKVVSMEEIQEDGTSFVQNAKGIEETYRLNDIFGLENIEKIELRSTARFQPCRRVETGSGAVMGWYDAVSLALSPRTIMVELRDWLKAGFGARGRRVAVEVVTTPGLD</sequence>
<dbReference type="EMBL" id="ML987193">
    <property type="protein sequence ID" value="KAF2251340.1"/>
    <property type="molecule type" value="Genomic_DNA"/>
</dbReference>
<keyword evidence="2" id="KW-1185">Reference proteome</keyword>
<organism evidence="1 2">
    <name type="scientific">Trematosphaeria pertusa</name>
    <dbReference type="NCBI Taxonomy" id="390896"/>
    <lineage>
        <taxon>Eukaryota</taxon>
        <taxon>Fungi</taxon>
        <taxon>Dikarya</taxon>
        <taxon>Ascomycota</taxon>
        <taxon>Pezizomycotina</taxon>
        <taxon>Dothideomycetes</taxon>
        <taxon>Pleosporomycetidae</taxon>
        <taxon>Pleosporales</taxon>
        <taxon>Massarineae</taxon>
        <taxon>Trematosphaeriaceae</taxon>
        <taxon>Trematosphaeria</taxon>
    </lineage>
</organism>
<proteinExistence type="predicted"/>
<evidence type="ECO:0000313" key="1">
    <source>
        <dbReference type="EMBL" id="KAF2251340.1"/>
    </source>
</evidence>
<dbReference type="Proteomes" id="UP000800094">
    <property type="component" value="Unassembled WGS sequence"/>
</dbReference>
<gene>
    <name evidence="1" type="ORF">BU26DRAFT_549851</name>
</gene>
<protein>
    <recommendedName>
        <fullName evidence="3">F-box domain-containing protein</fullName>
    </recommendedName>
</protein>
<dbReference type="AlphaFoldDB" id="A0A6A6IP27"/>
<accession>A0A6A6IP27</accession>
<evidence type="ECO:0008006" key="3">
    <source>
        <dbReference type="Google" id="ProtNLM"/>
    </source>
</evidence>
<reference evidence="1" key="1">
    <citation type="journal article" date="2020" name="Stud. Mycol.">
        <title>101 Dothideomycetes genomes: a test case for predicting lifestyles and emergence of pathogens.</title>
        <authorList>
            <person name="Haridas S."/>
            <person name="Albert R."/>
            <person name="Binder M."/>
            <person name="Bloem J."/>
            <person name="Labutti K."/>
            <person name="Salamov A."/>
            <person name="Andreopoulos B."/>
            <person name="Baker S."/>
            <person name="Barry K."/>
            <person name="Bills G."/>
            <person name="Bluhm B."/>
            <person name="Cannon C."/>
            <person name="Castanera R."/>
            <person name="Culley D."/>
            <person name="Daum C."/>
            <person name="Ezra D."/>
            <person name="Gonzalez J."/>
            <person name="Henrissat B."/>
            <person name="Kuo A."/>
            <person name="Liang C."/>
            <person name="Lipzen A."/>
            <person name="Lutzoni F."/>
            <person name="Magnuson J."/>
            <person name="Mondo S."/>
            <person name="Nolan M."/>
            <person name="Ohm R."/>
            <person name="Pangilinan J."/>
            <person name="Park H.-J."/>
            <person name="Ramirez L."/>
            <person name="Alfaro M."/>
            <person name="Sun H."/>
            <person name="Tritt A."/>
            <person name="Yoshinaga Y."/>
            <person name="Zwiers L.-H."/>
            <person name="Turgeon B."/>
            <person name="Goodwin S."/>
            <person name="Spatafora J."/>
            <person name="Crous P."/>
            <person name="Grigoriev I."/>
        </authorList>
    </citation>
    <scope>NUCLEOTIDE SEQUENCE</scope>
    <source>
        <strain evidence="1">CBS 122368</strain>
    </source>
</reference>
<evidence type="ECO:0000313" key="2">
    <source>
        <dbReference type="Proteomes" id="UP000800094"/>
    </source>
</evidence>
<name>A0A6A6IP27_9PLEO</name>
<dbReference type="OrthoDB" id="3799105at2759"/>